<dbReference type="Proteomes" id="UP000542125">
    <property type="component" value="Unassembled WGS sequence"/>
</dbReference>
<dbReference type="Gene3D" id="3.40.190.150">
    <property type="entry name" value="Bordetella uptake gene, domain 1"/>
    <property type="match status" value="1"/>
</dbReference>
<dbReference type="SUPFAM" id="SSF53850">
    <property type="entry name" value="Periplasmic binding protein-like II"/>
    <property type="match status" value="1"/>
</dbReference>
<organism evidence="3 4">
    <name type="scientific">Pigmentiphaga litoralis</name>
    <dbReference type="NCBI Taxonomy" id="516702"/>
    <lineage>
        <taxon>Bacteria</taxon>
        <taxon>Pseudomonadati</taxon>
        <taxon>Pseudomonadota</taxon>
        <taxon>Betaproteobacteria</taxon>
        <taxon>Burkholderiales</taxon>
        <taxon>Alcaligenaceae</taxon>
        <taxon>Pigmentiphaga</taxon>
    </lineage>
</organism>
<reference evidence="3 4" key="1">
    <citation type="submission" date="2020-07" db="EMBL/GenBank/DDBJ databases">
        <title>Genomic Encyclopedia of Type Strains, Phase IV (KMG-V): Genome sequencing to study the core and pangenomes of soil and plant-associated prokaryotes.</title>
        <authorList>
            <person name="Whitman W."/>
        </authorList>
    </citation>
    <scope>NUCLEOTIDE SEQUENCE [LARGE SCALE GENOMIC DNA]</scope>
    <source>
        <strain evidence="3 4">SAS40</strain>
    </source>
</reference>
<feature type="signal peptide" evidence="2">
    <location>
        <begin position="1"/>
        <end position="24"/>
    </location>
</feature>
<comment type="caution">
    <text evidence="3">The sequence shown here is derived from an EMBL/GenBank/DDBJ whole genome shotgun (WGS) entry which is preliminary data.</text>
</comment>
<comment type="similarity">
    <text evidence="1">Belongs to the UPF0065 (bug) family.</text>
</comment>
<dbReference type="EMBL" id="JACBYR010000001">
    <property type="protein sequence ID" value="NYE84221.1"/>
    <property type="molecule type" value="Genomic_DNA"/>
</dbReference>
<dbReference type="Gene3D" id="3.40.190.10">
    <property type="entry name" value="Periplasmic binding protein-like II"/>
    <property type="match status" value="1"/>
</dbReference>
<accession>A0A7Y9IW77</accession>
<dbReference type="Pfam" id="PF03401">
    <property type="entry name" value="TctC"/>
    <property type="match status" value="1"/>
</dbReference>
<dbReference type="CDD" id="cd13578">
    <property type="entry name" value="PBP2_Bug27"/>
    <property type="match status" value="1"/>
</dbReference>
<evidence type="ECO:0000256" key="2">
    <source>
        <dbReference type="SAM" id="SignalP"/>
    </source>
</evidence>
<gene>
    <name evidence="3" type="ORF">FHW18_003492</name>
</gene>
<dbReference type="InterPro" id="IPR005064">
    <property type="entry name" value="BUG"/>
</dbReference>
<keyword evidence="2" id="KW-0732">Signal</keyword>
<evidence type="ECO:0000313" key="4">
    <source>
        <dbReference type="Proteomes" id="UP000542125"/>
    </source>
</evidence>
<dbReference type="RefSeq" id="WP_179587935.1">
    <property type="nucleotide sequence ID" value="NZ_JACBYR010000001.1"/>
</dbReference>
<proteinExistence type="inferred from homology"/>
<feature type="chain" id="PRO_5031107875" evidence="2">
    <location>
        <begin position="25"/>
        <end position="319"/>
    </location>
</feature>
<evidence type="ECO:0000256" key="1">
    <source>
        <dbReference type="ARBA" id="ARBA00006987"/>
    </source>
</evidence>
<dbReference type="PIRSF" id="PIRSF017082">
    <property type="entry name" value="YflP"/>
    <property type="match status" value="1"/>
</dbReference>
<dbReference type="PANTHER" id="PTHR42928:SF5">
    <property type="entry name" value="BLR1237 PROTEIN"/>
    <property type="match status" value="1"/>
</dbReference>
<keyword evidence="3" id="KW-0675">Receptor</keyword>
<sequence length="319" mass="32945">MQRRTFLSAMSAAGMLAATGMARAQSGATRIVVGASPGGGTDTVARLMAQELGRLLGGTFVVDNKPGAGGNIAAQQVANAEPDGRTLLMCYTSHAINATLYPKLPFDPIKDFSPIACVANAPSILLARPGIKANTIRELIALAKAEPGTLNMALPGIGSSGHLASEVLKTRAGVDITLIPYKGTAPAMNDLLGGQVDLMFATAALAKAQMDNKTLKPLGVSSAQRMVSAPNVAPIADVLPGYDFSAWYGLLGPAGIKPELAQQISAAVEKTLAQEPIRRRLLDEGLIAQSSSPDAFGAFVKSEVERWGAVVKATGAKVT</sequence>
<keyword evidence="4" id="KW-1185">Reference proteome</keyword>
<evidence type="ECO:0000313" key="3">
    <source>
        <dbReference type="EMBL" id="NYE84221.1"/>
    </source>
</evidence>
<dbReference type="PANTHER" id="PTHR42928">
    <property type="entry name" value="TRICARBOXYLATE-BINDING PROTEIN"/>
    <property type="match status" value="1"/>
</dbReference>
<protein>
    <submittedName>
        <fullName evidence="3">Tripartite-type tricarboxylate transporter receptor subunit TctC</fullName>
    </submittedName>
</protein>
<name>A0A7Y9IW77_9BURK</name>
<dbReference type="AlphaFoldDB" id="A0A7Y9IW77"/>
<dbReference type="InterPro" id="IPR042100">
    <property type="entry name" value="Bug_dom1"/>
</dbReference>